<protein>
    <recommendedName>
        <fullName evidence="4">Urease accessory protein UreD</fullName>
    </recommendedName>
</protein>
<evidence type="ECO:0000256" key="4">
    <source>
        <dbReference type="HAMAP-Rule" id="MF_01384"/>
    </source>
</evidence>
<sequence length="310" mass="34759">MFRKQGSTTKEGIMTITASAQPQQRQWLAQLDLTFSQTAHGSRLSHIKRNGPLSVQKAFYPEGPDCAHVYLLHPPAGIVSGDELYITAKTEQNSQALLTTPGANRFYRARENEQIGHALQLQDTAYTVAANSRLEHLPQETLIYPNANAKNNLTVNVDKQGVYLGWDVISLGLPAIGKEFEQGKFEQLTQIYIDNKLAIHDRLVITPENKLLLARAGLANKPIIGTFYITAPSKLTDKLAQQDLLDALRLQVEDAELNKHVSISLIEDVFVIRYLGQRSAECKKIFIALWQTTRQALYQSQVAQPRIWLT</sequence>
<comment type="similarity">
    <text evidence="1 4">Belongs to the UreD family.</text>
</comment>
<dbReference type="Pfam" id="PF01774">
    <property type="entry name" value="UreD"/>
    <property type="match status" value="1"/>
</dbReference>
<proteinExistence type="inferred from homology"/>
<accession>W7QPG9</accession>
<comment type="caution">
    <text evidence="5">The sequence shown here is derived from an EMBL/GenBank/DDBJ whole genome shotgun (WGS) entry which is preliminary data.</text>
</comment>
<comment type="subcellular location">
    <subcellularLocation>
        <location evidence="4">Cytoplasm</location>
    </subcellularLocation>
</comment>
<dbReference type="EMBL" id="ARZY01000008">
    <property type="protein sequence ID" value="EWH10882.1"/>
    <property type="molecule type" value="Genomic_DNA"/>
</dbReference>
<keyword evidence="3 4" id="KW-0143">Chaperone</keyword>
<evidence type="ECO:0000256" key="1">
    <source>
        <dbReference type="ARBA" id="ARBA00007177"/>
    </source>
</evidence>
<dbReference type="PATRIC" id="fig|1328313.3.peg.1294"/>
<dbReference type="PANTHER" id="PTHR33643:SF1">
    <property type="entry name" value="UREASE ACCESSORY PROTEIN D"/>
    <property type="match status" value="1"/>
</dbReference>
<dbReference type="OrthoDB" id="9798842at2"/>
<dbReference type="GO" id="GO:0005737">
    <property type="term" value="C:cytoplasm"/>
    <property type="evidence" value="ECO:0007669"/>
    <property type="project" value="UniProtKB-SubCell"/>
</dbReference>
<dbReference type="PANTHER" id="PTHR33643">
    <property type="entry name" value="UREASE ACCESSORY PROTEIN D"/>
    <property type="match status" value="1"/>
</dbReference>
<keyword evidence="6" id="KW-1185">Reference proteome</keyword>
<dbReference type="AlphaFoldDB" id="W7QPG9"/>
<dbReference type="InterPro" id="IPR002669">
    <property type="entry name" value="UreD"/>
</dbReference>
<dbReference type="eggNOG" id="COG0829">
    <property type="taxonomic scope" value="Bacteria"/>
</dbReference>
<comment type="function">
    <text evidence="4">Required for maturation of urease via the functional incorporation of the urease nickel metallocenter.</text>
</comment>
<dbReference type="Proteomes" id="UP000019276">
    <property type="component" value="Unassembled WGS sequence"/>
</dbReference>
<gene>
    <name evidence="4" type="primary">ureD</name>
    <name evidence="5" type="ORF">DS2_06311</name>
</gene>
<comment type="subunit">
    <text evidence="4">UreD, UreF and UreG form a complex that acts as a GTP-hydrolysis-dependent molecular chaperone, activating the urease apoprotein by helping to assemble the nickel containing metallocenter of UreC. The UreE protein probably delivers the nickel.</text>
</comment>
<evidence type="ECO:0000256" key="2">
    <source>
        <dbReference type="ARBA" id="ARBA00022988"/>
    </source>
</evidence>
<dbReference type="GO" id="GO:0016151">
    <property type="term" value="F:nickel cation binding"/>
    <property type="evidence" value="ECO:0007669"/>
    <property type="project" value="UniProtKB-UniRule"/>
</dbReference>
<evidence type="ECO:0000256" key="3">
    <source>
        <dbReference type="ARBA" id="ARBA00023186"/>
    </source>
</evidence>
<dbReference type="HAMAP" id="MF_01384">
    <property type="entry name" value="UreD"/>
    <property type="match status" value="1"/>
</dbReference>
<evidence type="ECO:0000313" key="5">
    <source>
        <dbReference type="EMBL" id="EWH10882.1"/>
    </source>
</evidence>
<keyword evidence="4" id="KW-0963">Cytoplasm</keyword>
<reference evidence="5 6" key="1">
    <citation type="journal article" date="2014" name="Genome Announc.">
        <title>Draft Genome Sequence of the Agar-Degrading Bacterium Catenovulum sp. Strain DS-2, Isolated from Intestines of Haliotis diversicolor.</title>
        <authorList>
            <person name="Shan D."/>
            <person name="Li X."/>
            <person name="Gu Z."/>
            <person name="Wei G."/>
            <person name="Gao Z."/>
            <person name="Shao Z."/>
        </authorList>
    </citation>
    <scope>NUCLEOTIDE SEQUENCE [LARGE SCALE GENOMIC DNA]</scope>
    <source>
        <strain evidence="5 6">DS-2</strain>
    </source>
</reference>
<evidence type="ECO:0000313" key="6">
    <source>
        <dbReference type="Proteomes" id="UP000019276"/>
    </source>
</evidence>
<dbReference type="STRING" id="1328313.DS2_06311"/>
<keyword evidence="2 4" id="KW-0996">Nickel insertion</keyword>
<organism evidence="5 6">
    <name type="scientific">Catenovulum agarivorans DS-2</name>
    <dbReference type="NCBI Taxonomy" id="1328313"/>
    <lineage>
        <taxon>Bacteria</taxon>
        <taxon>Pseudomonadati</taxon>
        <taxon>Pseudomonadota</taxon>
        <taxon>Gammaproteobacteria</taxon>
        <taxon>Alteromonadales</taxon>
        <taxon>Alteromonadaceae</taxon>
        <taxon>Catenovulum</taxon>
    </lineage>
</organism>
<name>W7QPG9_9ALTE</name>